<dbReference type="InterPro" id="IPR004838">
    <property type="entry name" value="NHTrfase_class1_PyrdxlP-BS"/>
</dbReference>
<dbReference type="SUPFAM" id="SSF53383">
    <property type="entry name" value="PLP-dependent transferases"/>
    <property type="match status" value="1"/>
</dbReference>
<dbReference type="InterPro" id="IPR015424">
    <property type="entry name" value="PyrdxlP-dep_Trfase"/>
</dbReference>
<organism evidence="6 7">
    <name type="scientific">Tropicimonas omnivorans</name>
    <dbReference type="NCBI Taxonomy" id="3075590"/>
    <lineage>
        <taxon>Bacteria</taxon>
        <taxon>Pseudomonadati</taxon>
        <taxon>Pseudomonadota</taxon>
        <taxon>Alphaproteobacteria</taxon>
        <taxon>Rhodobacterales</taxon>
        <taxon>Roseobacteraceae</taxon>
        <taxon>Tropicimonas</taxon>
    </lineage>
</organism>
<name>A0ABU3DCD1_9RHOB</name>
<evidence type="ECO:0000256" key="2">
    <source>
        <dbReference type="ARBA" id="ARBA00022576"/>
    </source>
</evidence>
<dbReference type="Pfam" id="PF00155">
    <property type="entry name" value="Aminotran_1_2"/>
    <property type="match status" value="1"/>
</dbReference>
<dbReference type="CDD" id="cd00609">
    <property type="entry name" value="AAT_like"/>
    <property type="match status" value="1"/>
</dbReference>
<evidence type="ECO:0000313" key="6">
    <source>
        <dbReference type="EMBL" id="MDT0681371.1"/>
    </source>
</evidence>
<dbReference type="PANTHER" id="PTHR42832">
    <property type="entry name" value="AMINO ACID AMINOTRANSFERASE"/>
    <property type="match status" value="1"/>
</dbReference>
<sequence>MTFPGRFSSLPDYVFPRLRKLLDGREPGAEPFDMTIGEPRHGMPDFVAEIMAEEIGGFARYPKNEGTEALREAIAGWLGRRYGAALDPDSQIISLNGSREGLFHAALALCPEEKAGQRPAILTPNPFYGAYTLGAPVLGADLHFVSATEETGYLPRFDELPEELLQRTALVYVGSPSNPHGAVASMEYWEALLGLAERHGFTVLADECYSEIYRDVPPPGAFEALQRAGTDPERLVVFNSLSKRSNLPGLRAGFAAGGKDAIARMKLLRAWGGAPLPGPIQAVAARAWSDETHVEGNRLLYRQKYDLADEIFGEVPGYSPPEAGFFLWLPVDDGEDAAIRAWEGQGLRILPGAYFARGDADDVLPGTGRVRVAMVAPVDDLRGALHRLRDVLYD</sequence>
<dbReference type="PROSITE" id="PS00105">
    <property type="entry name" value="AA_TRANSFER_CLASS_1"/>
    <property type="match status" value="1"/>
</dbReference>
<protein>
    <recommendedName>
        <fullName evidence="4">Aminotransferase</fullName>
        <ecNumber evidence="4">2.6.1.-</ecNumber>
    </recommendedName>
</protein>
<keyword evidence="3 4" id="KW-0808">Transferase</keyword>
<dbReference type="Gene3D" id="3.90.1150.10">
    <property type="entry name" value="Aspartate Aminotransferase, domain 1"/>
    <property type="match status" value="1"/>
</dbReference>
<accession>A0ABU3DCD1</accession>
<evidence type="ECO:0000259" key="5">
    <source>
        <dbReference type="Pfam" id="PF00155"/>
    </source>
</evidence>
<dbReference type="InterPro" id="IPR050881">
    <property type="entry name" value="LL-DAP_aminotransferase"/>
</dbReference>
<dbReference type="PANTHER" id="PTHR42832:SF3">
    <property type="entry name" value="L-GLUTAMINE--4-(METHYLSULFANYL)-2-OXOBUTANOATE AMINOTRANSFERASE"/>
    <property type="match status" value="1"/>
</dbReference>
<dbReference type="InterPro" id="IPR015421">
    <property type="entry name" value="PyrdxlP-dep_Trfase_major"/>
</dbReference>
<dbReference type="EMBL" id="JAVRHL010000001">
    <property type="protein sequence ID" value="MDT0681371.1"/>
    <property type="molecule type" value="Genomic_DNA"/>
</dbReference>
<dbReference type="EC" id="2.6.1.-" evidence="4"/>
<gene>
    <name evidence="6" type="ORF">RM543_01640</name>
</gene>
<dbReference type="Gene3D" id="3.40.640.10">
    <property type="entry name" value="Type I PLP-dependent aspartate aminotransferase-like (Major domain)"/>
    <property type="match status" value="1"/>
</dbReference>
<comment type="cofactor">
    <cofactor evidence="1 4">
        <name>pyridoxal 5'-phosphate</name>
        <dbReference type="ChEBI" id="CHEBI:597326"/>
    </cofactor>
</comment>
<comment type="caution">
    <text evidence="6">The sequence shown here is derived from an EMBL/GenBank/DDBJ whole genome shotgun (WGS) entry which is preliminary data.</text>
</comment>
<keyword evidence="2 4" id="KW-0032">Aminotransferase</keyword>
<evidence type="ECO:0000313" key="7">
    <source>
        <dbReference type="Proteomes" id="UP001265259"/>
    </source>
</evidence>
<dbReference type="InterPro" id="IPR004839">
    <property type="entry name" value="Aminotransferase_I/II_large"/>
</dbReference>
<proteinExistence type="inferred from homology"/>
<keyword evidence="7" id="KW-1185">Reference proteome</keyword>
<feature type="domain" description="Aminotransferase class I/classII large" evidence="5">
    <location>
        <begin position="32"/>
        <end position="376"/>
    </location>
</feature>
<evidence type="ECO:0000256" key="4">
    <source>
        <dbReference type="RuleBase" id="RU000481"/>
    </source>
</evidence>
<dbReference type="RefSeq" id="WP_311688997.1">
    <property type="nucleotide sequence ID" value="NZ_JAVRHL010000001.1"/>
</dbReference>
<evidence type="ECO:0000256" key="3">
    <source>
        <dbReference type="ARBA" id="ARBA00022679"/>
    </source>
</evidence>
<reference evidence="6 7" key="1">
    <citation type="submission" date="2023-09" db="EMBL/GenBank/DDBJ databases">
        <authorList>
            <person name="Rey-Velasco X."/>
        </authorList>
    </citation>
    <scope>NUCLEOTIDE SEQUENCE [LARGE SCALE GENOMIC DNA]</scope>
    <source>
        <strain evidence="6 7">F158</strain>
    </source>
</reference>
<dbReference type="GO" id="GO:0008483">
    <property type="term" value="F:transaminase activity"/>
    <property type="evidence" value="ECO:0007669"/>
    <property type="project" value="UniProtKB-KW"/>
</dbReference>
<dbReference type="InterPro" id="IPR015422">
    <property type="entry name" value="PyrdxlP-dep_Trfase_small"/>
</dbReference>
<dbReference type="Proteomes" id="UP001265259">
    <property type="component" value="Unassembled WGS sequence"/>
</dbReference>
<comment type="similarity">
    <text evidence="4">Belongs to the class-I pyridoxal-phosphate-dependent aminotransferase family.</text>
</comment>
<evidence type="ECO:0000256" key="1">
    <source>
        <dbReference type="ARBA" id="ARBA00001933"/>
    </source>
</evidence>